<organism evidence="2 3">
    <name type="scientific">Lysinibacillus macroides</name>
    <dbReference type="NCBI Taxonomy" id="33935"/>
    <lineage>
        <taxon>Bacteria</taxon>
        <taxon>Bacillati</taxon>
        <taxon>Bacillota</taxon>
        <taxon>Bacilli</taxon>
        <taxon>Bacillales</taxon>
        <taxon>Bacillaceae</taxon>
        <taxon>Lysinibacillus</taxon>
    </lineage>
</organism>
<keyword evidence="3" id="KW-1185">Reference proteome</keyword>
<feature type="transmembrane region" description="Helical" evidence="1">
    <location>
        <begin position="82"/>
        <end position="100"/>
    </location>
</feature>
<evidence type="ECO:0000313" key="2">
    <source>
        <dbReference type="EMBL" id="KOY80797.1"/>
    </source>
</evidence>
<gene>
    <name evidence="2" type="ORF">ADM90_16585</name>
</gene>
<protein>
    <submittedName>
        <fullName evidence="2">Uncharacterized protein</fullName>
    </submittedName>
</protein>
<feature type="transmembrane region" description="Helical" evidence="1">
    <location>
        <begin position="121"/>
        <end position="139"/>
    </location>
</feature>
<dbReference type="STRING" id="33935.ADM90_16585"/>
<keyword evidence="1" id="KW-0812">Transmembrane</keyword>
<feature type="transmembrane region" description="Helical" evidence="1">
    <location>
        <begin position="145"/>
        <end position="166"/>
    </location>
</feature>
<keyword evidence="1" id="KW-0472">Membrane</keyword>
<proteinExistence type="predicted"/>
<sequence length="184" mass="21604">MIVIDDRHHQLQFLKWLWIVLGCKLVLLNMIPFAYCLQQLIFYGACIKIFTYCQRKTWMKYLLIGDMALMIMYLLPMTTLTSTWYFVISLLLELLIIIELSKTVAEIEKRYYVQASTPHIMKSYQWVVLVVAASWTFLMNSDNSFVYLLILVGGILLFAVNIRLLLHIRGVRKYIRSATHVKVS</sequence>
<comment type="caution">
    <text evidence="2">The sequence shown here is derived from an EMBL/GenBank/DDBJ whole genome shotgun (WGS) entry which is preliminary data.</text>
</comment>
<evidence type="ECO:0000313" key="3">
    <source>
        <dbReference type="Proteomes" id="UP000037977"/>
    </source>
</evidence>
<feature type="transmembrane region" description="Helical" evidence="1">
    <location>
        <begin position="16"/>
        <end position="37"/>
    </location>
</feature>
<dbReference type="OrthoDB" id="2740335at2"/>
<dbReference type="PATRIC" id="fig|33935.3.peg.2076"/>
<dbReference type="RefSeq" id="WP_053996038.1">
    <property type="nucleotide sequence ID" value="NZ_CP065643.1"/>
</dbReference>
<accession>A0A0N0CUX8</accession>
<reference evidence="2 3" key="1">
    <citation type="submission" date="2015-07" db="EMBL/GenBank/DDBJ databases">
        <title>Genome sequencing project for genomic taxonomy and phylogenomics of Bacillus-like bacteria.</title>
        <authorList>
            <person name="Liu B."/>
            <person name="Wang J."/>
            <person name="Zhu Y."/>
            <person name="Liu G."/>
            <person name="Chen Q."/>
            <person name="Chen Z."/>
            <person name="Che J."/>
            <person name="Ge C."/>
            <person name="Shi H."/>
            <person name="Pan Z."/>
            <person name="Liu X."/>
        </authorList>
    </citation>
    <scope>NUCLEOTIDE SEQUENCE [LARGE SCALE GENOMIC DNA]</scope>
    <source>
        <strain evidence="2 3">DSM 54</strain>
    </source>
</reference>
<keyword evidence="1" id="KW-1133">Transmembrane helix</keyword>
<dbReference type="EMBL" id="LGCI01000010">
    <property type="protein sequence ID" value="KOY80797.1"/>
    <property type="molecule type" value="Genomic_DNA"/>
</dbReference>
<dbReference type="AlphaFoldDB" id="A0A0N0CUX8"/>
<feature type="transmembrane region" description="Helical" evidence="1">
    <location>
        <begin position="58"/>
        <end position="76"/>
    </location>
</feature>
<name>A0A0N0CUX8_9BACI</name>
<dbReference type="Proteomes" id="UP000037977">
    <property type="component" value="Unassembled WGS sequence"/>
</dbReference>
<evidence type="ECO:0000256" key="1">
    <source>
        <dbReference type="SAM" id="Phobius"/>
    </source>
</evidence>